<name>Q07UA6_RHOP5</name>
<dbReference type="Pfam" id="PF07143">
    <property type="entry name" value="CrtC"/>
    <property type="match status" value="1"/>
</dbReference>
<dbReference type="eggNOG" id="COG5621">
    <property type="taxonomic scope" value="Bacteria"/>
</dbReference>
<evidence type="ECO:0000259" key="2">
    <source>
        <dbReference type="Pfam" id="PF07143"/>
    </source>
</evidence>
<evidence type="ECO:0000256" key="1">
    <source>
        <dbReference type="SAM" id="SignalP"/>
    </source>
</evidence>
<feature type="chain" id="PRO_5004165906" description="AttH domain-containing protein" evidence="1">
    <location>
        <begin position="28"/>
        <end position="360"/>
    </location>
</feature>
<protein>
    <recommendedName>
        <fullName evidence="2">AttH domain-containing protein</fullName>
    </recommendedName>
</protein>
<dbReference type="InterPro" id="IPR023374">
    <property type="entry name" value="AttH-like_dom_sf"/>
</dbReference>
<dbReference type="OrthoDB" id="9770826at2"/>
<dbReference type="InterPro" id="IPR010791">
    <property type="entry name" value="AttH_dom"/>
</dbReference>
<dbReference type="PANTHER" id="PTHR38591:SF1">
    <property type="entry name" value="BLL1000 PROTEIN"/>
    <property type="match status" value="1"/>
</dbReference>
<dbReference type="InterPro" id="IPR006311">
    <property type="entry name" value="TAT_signal"/>
</dbReference>
<dbReference type="Gene3D" id="2.40.370.10">
    <property type="entry name" value="AttH-like domain"/>
    <property type="match status" value="2"/>
</dbReference>
<dbReference type="HOGENOM" id="CLU_040626_0_0_5"/>
<dbReference type="PANTHER" id="PTHR38591">
    <property type="entry name" value="HYDROLASE"/>
    <property type="match status" value="1"/>
</dbReference>
<dbReference type="KEGG" id="rpe:RPE_0519"/>
<dbReference type="SUPFAM" id="SSF159245">
    <property type="entry name" value="AttH-like"/>
    <property type="match status" value="1"/>
</dbReference>
<reference evidence="3" key="1">
    <citation type="submission" date="2006-09" db="EMBL/GenBank/DDBJ databases">
        <title>Complete sequence of Rhodopseudomonas palustris BisA53.</title>
        <authorList>
            <consortium name="US DOE Joint Genome Institute"/>
            <person name="Copeland A."/>
            <person name="Lucas S."/>
            <person name="Lapidus A."/>
            <person name="Barry K."/>
            <person name="Detter J.C."/>
            <person name="Glavina del Rio T."/>
            <person name="Hammon N."/>
            <person name="Israni S."/>
            <person name="Dalin E."/>
            <person name="Tice H."/>
            <person name="Pitluck S."/>
            <person name="Chain P."/>
            <person name="Malfatti S."/>
            <person name="Shin M."/>
            <person name="Vergez L."/>
            <person name="Schmutz J."/>
            <person name="Larimer F."/>
            <person name="Land M."/>
            <person name="Hauser L."/>
            <person name="Pelletier D.A."/>
            <person name="Kyrpides N."/>
            <person name="Kim E."/>
            <person name="Harwood C.S."/>
            <person name="Oda Y."/>
            <person name="Richardson P."/>
        </authorList>
    </citation>
    <scope>NUCLEOTIDE SEQUENCE [LARGE SCALE GENOMIC DNA]</scope>
    <source>
        <strain evidence="3">BisA53</strain>
    </source>
</reference>
<keyword evidence="1" id="KW-0732">Signal</keyword>
<dbReference type="AlphaFoldDB" id="Q07UA6"/>
<evidence type="ECO:0000313" key="3">
    <source>
        <dbReference type="EMBL" id="ABJ04478.1"/>
    </source>
</evidence>
<feature type="domain" description="AttH" evidence="2">
    <location>
        <begin position="63"/>
        <end position="235"/>
    </location>
</feature>
<proteinExistence type="predicted"/>
<dbReference type="STRING" id="316055.RPE_0519"/>
<dbReference type="Pfam" id="PF17186">
    <property type="entry name" value="Lipocalin_9"/>
    <property type="match status" value="1"/>
</dbReference>
<sequence length="360" mass="39003">MSASHSITRRGLIGGFAALALSRAAHAQGFAGLGSEASGFAEVTPGRVLSFPADHGPHPDYRIEWWYLTANLQDAAGQPVGLQWTLFRQAMAPLDEAGWSSRQIWMAHAAVTTATTHRSTERFARGGVGQAGVDASPFAARIDNWQMRGLDAIDAATLSPLEVSAAGPDFSYSLKLTTQRPLVLQGDAGYSKKSDRGQASYYYSQPYFEASGSVTLDGKPIAVSGRAWMDREWSSQPLASDQTGWDWLSLHLDSGDKVMLFRLRQSDGGHYFAGNWIGSDGRSVQLPADGIALTPTATTTIGERNLPTSWRVAVPSRRLLIDTSPLNQNCWMATRFPYWEGPISLAGSHAGQGYLEMTGY</sequence>
<gene>
    <name evidence="3" type="ordered locus">RPE_0519</name>
</gene>
<organism evidence="3">
    <name type="scientific">Rhodopseudomonas palustris (strain BisA53)</name>
    <dbReference type="NCBI Taxonomy" id="316055"/>
    <lineage>
        <taxon>Bacteria</taxon>
        <taxon>Pseudomonadati</taxon>
        <taxon>Pseudomonadota</taxon>
        <taxon>Alphaproteobacteria</taxon>
        <taxon>Hyphomicrobiales</taxon>
        <taxon>Nitrobacteraceae</taxon>
        <taxon>Rhodopseudomonas</taxon>
    </lineage>
</organism>
<accession>Q07UA6</accession>
<feature type="signal peptide" evidence="1">
    <location>
        <begin position="1"/>
        <end position="27"/>
    </location>
</feature>
<dbReference type="PROSITE" id="PS51318">
    <property type="entry name" value="TAT"/>
    <property type="match status" value="1"/>
</dbReference>
<dbReference type="EMBL" id="CP000463">
    <property type="protein sequence ID" value="ABJ04478.1"/>
    <property type="molecule type" value="Genomic_DNA"/>
</dbReference>